<feature type="compositionally biased region" description="Basic residues" evidence="1">
    <location>
        <begin position="96"/>
        <end position="108"/>
    </location>
</feature>
<evidence type="ECO:0000256" key="1">
    <source>
        <dbReference type="SAM" id="MobiDB-lite"/>
    </source>
</evidence>
<dbReference type="GeneID" id="69029145"/>
<evidence type="ECO:0000313" key="3">
    <source>
        <dbReference type="Proteomes" id="UP000002039"/>
    </source>
</evidence>
<gene>
    <name evidence="2" type="ORF">BDCG_07404</name>
</gene>
<dbReference type="Proteomes" id="UP000002039">
    <property type="component" value="Unassembled WGS sequence"/>
</dbReference>
<sequence length="231" mass="26476">MGLKDLSPFWSEVEKKELVDSSSVQRTFTGLPDFGVGESAPSPYCMHLMKVYESLDGLTRRTAIKEPSMSQLEKGREAPSKKGRGRKGGIKGNGAGRKKRKRRKKRSRESKVRKTLEKNKKARHGGGGGLRRNGRKVGDDEGDWMTVNDRGQPHQTHQISPAFSLLGINRLGRGRRRGGEEEDELSRGKRKKREEERELRHKGEEKRKKRKRKMREEDEEKGSRERCKKVS</sequence>
<accession>A0ABP2F5F7</accession>
<feature type="region of interest" description="Disordered" evidence="1">
    <location>
        <begin position="63"/>
        <end position="231"/>
    </location>
</feature>
<keyword evidence="3" id="KW-1185">Reference proteome</keyword>
<protein>
    <submittedName>
        <fullName evidence="2">Uncharacterized protein</fullName>
    </submittedName>
</protein>
<dbReference type="RefSeq" id="XP_045278645.1">
    <property type="nucleotide sequence ID" value="XM_045423199.1"/>
</dbReference>
<proteinExistence type="predicted"/>
<feature type="compositionally biased region" description="Basic and acidic residues" evidence="1">
    <location>
        <begin position="193"/>
        <end position="206"/>
    </location>
</feature>
<dbReference type="EMBL" id="EQ999980">
    <property type="protein sequence ID" value="EEQ92284.1"/>
    <property type="molecule type" value="Genomic_DNA"/>
</dbReference>
<name>A0ABP2F5F7_AJEDR</name>
<organism evidence="2 3">
    <name type="scientific">Ajellomyces dermatitidis (strain ER-3 / ATCC MYA-2586)</name>
    <name type="common">Blastomyces dermatitidis</name>
    <dbReference type="NCBI Taxonomy" id="559297"/>
    <lineage>
        <taxon>Eukaryota</taxon>
        <taxon>Fungi</taxon>
        <taxon>Dikarya</taxon>
        <taxon>Ascomycota</taxon>
        <taxon>Pezizomycotina</taxon>
        <taxon>Eurotiomycetes</taxon>
        <taxon>Eurotiomycetidae</taxon>
        <taxon>Onygenales</taxon>
        <taxon>Ajellomycetaceae</taxon>
        <taxon>Blastomyces</taxon>
    </lineage>
</organism>
<feature type="compositionally biased region" description="Basic and acidic residues" evidence="1">
    <location>
        <begin position="109"/>
        <end position="119"/>
    </location>
</feature>
<reference evidence="3" key="1">
    <citation type="journal article" date="2015" name="PLoS Genet.">
        <title>The dynamic genome and transcriptome of the human fungal pathogen Blastomyces and close relative Emmonsia.</title>
        <authorList>
            <person name="Munoz J.F."/>
            <person name="Gauthier G.M."/>
            <person name="Desjardins C.A."/>
            <person name="Gallo J.E."/>
            <person name="Holder J."/>
            <person name="Sullivan T.D."/>
            <person name="Marty A.J."/>
            <person name="Carmen J.C."/>
            <person name="Chen Z."/>
            <person name="Ding L."/>
            <person name="Gujja S."/>
            <person name="Magrini V."/>
            <person name="Misas E."/>
            <person name="Mitreva M."/>
            <person name="Priest M."/>
            <person name="Saif S."/>
            <person name="Whiston E.A."/>
            <person name="Young S."/>
            <person name="Zeng Q."/>
            <person name="Goldman W.E."/>
            <person name="Mardis E.R."/>
            <person name="Taylor J.W."/>
            <person name="McEwen J.G."/>
            <person name="Clay O.K."/>
            <person name="Klein B.S."/>
            <person name="Cuomo C.A."/>
        </authorList>
    </citation>
    <scope>NUCLEOTIDE SEQUENCE [LARGE SCALE GENOMIC DNA]</scope>
    <source>
        <strain evidence="3">ER-3 / ATCC MYA-2586</strain>
    </source>
</reference>
<evidence type="ECO:0000313" key="2">
    <source>
        <dbReference type="EMBL" id="EEQ92284.1"/>
    </source>
</evidence>